<dbReference type="GO" id="GO:0005737">
    <property type="term" value="C:cytoplasm"/>
    <property type="evidence" value="ECO:0007669"/>
    <property type="project" value="TreeGrafter"/>
</dbReference>
<dbReference type="InterPro" id="IPR004396">
    <property type="entry name" value="ATPase_YchF/OLA1"/>
</dbReference>
<reference evidence="6" key="1">
    <citation type="submission" date="2020-07" db="EMBL/GenBank/DDBJ databases">
        <title>Huge and variable diversity of episymbiotic CPR bacteria and DPANN archaea in groundwater ecosystems.</title>
        <authorList>
            <person name="He C.Y."/>
            <person name="Keren R."/>
            <person name="Whittaker M."/>
            <person name="Farag I.F."/>
            <person name="Doudna J."/>
            <person name="Cate J.H.D."/>
            <person name="Banfield J.F."/>
        </authorList>
    </citation>
    <scope>NUCLEOTIDE SEQUENCE</scope>
    <source>
        <strain evidence="6">NC_groundwater_1520_Pr4_B-0.1um_53_5</strain>
    </source>
</reference>
<dbReference type="PANTHER" id="PTHR23305">
    <property type="entry name" value="OBG GTPASE FAMILY"/>
    <property type="match status" value="1"/>
</dbReference>
<gene>
    <name evidence="6" type="primary">ychF</name>
    <name evidence="6" type="ORF">HY768_05630</name>
</gene>
<dbReference type="SUPFAM" id="SSF81271">
    <property type="entry name" value="TGS-like"/>
    <property type="match status" value="1"/>
</dbReference>
<name>A0A933IA50_UNCT6</name>
<evidence type="ECO:0000256" key="4">
    <source>
        <dbReference type="ARBA" id="ARBA00022840"/>
    </source>
</evidence>
<evidence type="ECO:0000256" key="1">
    <source>
        <dbReference type="ARBA" id="ARBA00001946"/>
    </source>
</evidence>
<keyword evidence="3" id="KW-0547">Nucleotide-binding</keyword>
<comment type="caution">
    <text evidence="6">The sequence shown here is derived from an EMBL/GenBank/DDBJ whole genome shotgun (WGS) entry which is preliminary data.</text>
</comment>
<dbReference type="Gene3D" id="3.10.20.30">
    <property type="match status" value="1"/>
</dbReference>
<keyword evidence="4" id="KW-0067">ATP-binding</keyword>
<evidence type="ECO:0000256" key="3">
    <source>
        <dbReference type="ARBA" id="ARBA00022741"/>
    </source>
</evidence>
<dbReference type="PROSITE" id="PS51880">
    <property type="entry name" value="TGS"/>
    <property type="match status" value="1"/>
</dbReference>
<dbReference type="Proteomes" id="UP000736328">
    <property type="component" value="Unassembled WGS sequence"/>
</dbReference>
<dbReference type="Gene3D" id="1.10.150.300">
    <property type="entry name" value="TGS-like domain"/>
    <property type="match status" value="1"/>
</dbReference>
<evidence type="ECO:0000313" key="6">
    <source>
        <dbReference type="EMBL" id="MBI4726690.1"/>
    </source>
</evidence>
<dbReference type="PRINTS" id="PR00326">
    <property type="entry name" value="GTP1OBG"/>
</dbReference>
<dbReference type="EMBL" id="JACQXR010000073">
    <property type="protein sequence ID" value="MBI4726690.1"/>
    <property type="molecule type" value="Genomic_DNA"/>
</dbReference>
<evidence type="ECO:0000313" key="7">
    <source>
        <dbReference type="Proteomes" id="UP000736328"/>
    </source>
</evidence>
<organism evidence="6 7">
    <name type="scientific">candidate division TA06 bacterium</name>
    <dbReference type="NCBI Taxonomy" id="2250710"/>
    <lineage>
        <taxon>Bacteria</taxon>
        <taxon>Bacteria division TA06</taxon>
    </lineage>
</organism>
<dbReference type="InterPro" id="IPR013029">
    <property type="entry name" value="YchF_C"/>
</dbReference>
<dbReference type="InterPro" id="IPR027417">
    <property type="entry name" value="P-loop_NTPase"/>
</dbReference>
<keyword evidence="2" id="KW-0479">Metal-binding</keyword>
<dbReference type="Pfam" id="PF01926">
    <property type="entry name" value="MMR_HSR1"/>
    <property type="match status" value="1"/>
</dbReference>
<comment type="cofactor">
    <cofactor evidence="1">
        <name>Mg(2+)</name>
        <dbReference type="ChEBI" id="CHEBI:18420"/>
    </cofactor>
</comment>
<evidence type="ECO:0000259" key="5">
    <source>
        <dbReference type="PROSITE" id="PS51880"/>
    </source>
</evidence>
<accession>A0A933IA50</accession>
<dbReference type="NCBIfam" id="TIGR00092">
    <property type="entry name" value="redox-regulated ATPase YchF"/>
    <property type="match status" value="1"/>
</dbReference>
<dbReference type="PANTHER" id="PTHR23305:SF18">
    <property type="entry name" value="OBG-TYPE G DOMAIN-CONTAINING PROTEIN"/>
    <property type="match status" value="1"/>
</dbReference>
<dbReference type="Pfam" id="PF06071">
    <property type="entry name" value="YchF-GTPase_C"/>
    <property type="match status" value="1"/>
</dbReference>
<protein>
    <submittedName>
        <fullName evidence="6">Redox-regulated ATPase YchF</fullName>
    </submittedName>
</protein>
<dbReference type="CDD" id="cd04867">
    <property type="entry name" value="TGS_YchF_OLA1"/>
    <property type="match status" value="1"/>
</dbReference>
<proteinExistence type="predicted"/>
<evidence type="ECO:0000256" key="2">
    <source>
        <dbReference type="ARBA" id="ARBA00022723"/>
    </source>
</evidence>
<dbReference type="InterPro" id="IPR023192">
    <property type="entry name" value="TGS-like_dom_sf"/>
</dbReference>
<dbReference type="InterPro" id="IPR012675">
    <property type="entry name" value="Beta-grasp_dom_sf"/>
</dbReference>
<dbReference type="GO" id="GO:0016887">
    <property type="term" value="F:ATP hydrolysis activity"/>
    <property type="evidence" value="ECO:0007669"/>
    <property type="project" value="InterPro"/>
</dbReference>
<feature type="domain" description="TGS" evidence="5">
    <location>
        <begin position="279"/>
        <end position="362"/>
    </location>
</feature>
<dbReference type="GO" id="GO:0005525">
    <property type="term" value="F:GTP binding"/>
    <property type="evidence" value="ECO:0007669"/>
    <property type="project" value="InterPro"/>
</dbReference>
<dbReference type="AlphaFoldDB" id="A0A933IA50"/>
<sequence>MQLGIMGLPRSGKTTIFNALTKSCIKVGGFSTGLRHAQSAVSKSACDVHLGVVKVPDPRLDKLTAMFNPKKKVPATITYVDIGGMAKGGSDSGGLGTEFLTQMQKMDAMILVLRGFADVSGAPTPVDDYQTIATELLLSDLSLVERRIERVKTDIKKVKRPELEKELAILEKCRVQLEAEKPLHALDLFPEESKALRSFQLLTEKPRLPVLNYEEGTDFAALQNSLAAACGGEATALCGTIEMDIAQMSDEEAKEFLAEMKISEPALNKMIRTSYRLLGQISFFTVGEDECRAWTIPMNTKAPQAAGAIHSDLERGFIRAETVSYDHLTESGSYAAAREKGYVRQEGKEYLVKDGDVINIKFNV</sequence>
<dbReference type="GO" id="GO:0046872">
    <property type="term" value="F:metal ion binding"/>
    <property type="evidence" value="ECO:0007669"/>
    <property type="project" value="UniProtKB-KW"/>
</dbReference>
<dbReference type="GO" id="GO:0005524">
    <property type="term" value="F:ATP binding"/>
    <property type="evidence" value="ECO:0007669"/>
    <property type="project" value="UniProtKB-KW"/>
</dbReference>
<dbReference type="InterPro" id="IPR004095">
    <property type="entry name" value="TGS"/>
</dbReference>
<dbReference type="SUPFAM" id="SSF52540">
    <property type="entry name" value="P-loop containing nucleoside triphosphate hydrolases"/>
    <property type="match status" value="1"/>
</dbReference>
<dbReference type="InterPro" id="IPR012676">
    <property type="entry name" value="TGS-like"/>
</dbReference>
<dbReference type="PIRSF" id="PIRSF006641">
    <property type="entry name" value="CHP00092"/>
    <property type="match status" value="1"/>
</dbReference>
<dbReference type="Gene3D" id="3.40.50.300">
    <property type="entry name" value="P-loop containing nucleotide triphosphate hydrolases"/>
    <property type="match status" value="1"/>
</dbReference>
<dbReference type="InterPro" id="IPR006073">
    <property type="entry name" value="GTP-bd"/>
</dbReference>
<dbReference type="FunFam" id="3.10.20.30:FF:000001">
    <property type="entry name" value="Ribosome-binding ATPase YchF"/>
    <property type="match status" value="1"/>
</dbReference>